<feature type="domain" description="RlpA-like protein double-psi beta-barrel" evidence="6">
    <location>
        <begin position="78"/>
        <end position="167"/>
    </location>
</feature>
<keyword evidence="2 3" id="KW-0961">Cell wall biogenesis/degradation</keyword>
<evidence type="ECO:0000256" key="3">
    <source>
        <dbReference type="HAMAP-Rule" id="MF_02071"/>
    </source>
</evidence>
<evidence type="ECO:0000256" key="1">
    <source>
        <dbReference type="ARBA" id="ARBA00023239"/>
    </source>
</evidence>
<dbReference type="CDD" id="cd22268">
    <property type="entry name" value="DPBB_RlpA-like"/>
    <property type="match status" value="1"/>
</dbReference>
<dbReference type="Gene3D" id="2.40.40.10">
    <property type="entry name" value="RlpA-like domain"/>
    <property type="match status" value="1"/>
</dbReference>
<dbReference type="Proteomes" id="UP001418637">
    <property type="component" value="Unassembled WGS sequence"/>
</dbReference>
<name>A0ABV0BMU4_9HYPH</name>
<keyword evidence="8" id="KW-1185">Reference proteome</keyword>
<dbReference type="PANTHER" id="PTHR34183">
    <property type="entry name" value="ENDOLYTIC PEPTIDOGLYCAN TRANSGLYCOSYLASE RLPA"/>
    <property type="match status" value="1"/>
</dbReference>
<dbReference type="Pfam" id="PF03330">
    <property type="entry name" value="DPBB_1"/>
    <property type="match status" value="1"/>
</dbReference>
<dbReference type="RefSeq" id="WP_346337065.1">
    <property type="nucleotide sequence ID" value="NZ_JBBYXI010000002.1"/>
</dbReference>
<evidence type="ECO:0000256" key="4">
    <source>
        <dbReference type="RuleBase" id="RU003495"/>
    </source>
</evidence>
<comment type="caution">
    <text evidence="7">The sequence shown here is derived from an EMBL/GenBank/DDBJ whole genome shotgun (WGS) entry which is preliminary data.</text>
</comment>
<comment type="similarity">
    <text evidence="3 4">Belongs to the RlpA family.</text>
</comment>
<dbReference type="InterPro" id="IPR036908">
    <property type="entry name" value="RlpA-like_sf"/>
</dbReference>
<evidence type="ECO:0000313" key="8">
    <source>
        <dbReference type="Proteomes" id="UP001418637"/>
    </source>
</evidence>
<organism evidence="7 8">
    <name type="scientific">Hohaiivirga grylli</name>
    <dbReference type="NCBI Taxonomy" id="3133970"/>
    <lineage>
        <taxon>Bacteria</taxon>
        <taxon>Pseudomonadati</taxon>
        <taxon>Pseudomonadota</taxon>
        <taxon>Alphaproteobacteria</taxon>
        <taxon>Hyphomicrobiales</taxon>
        <taxon>Methylobacteriaceae</taxon>
        <taxon>Hohaiivirga</taxon>
    </lineage>
</organism>
<dbReference type="NCBIfam" id="TIGR00413">
    <property type="entry name" value="rlpA"/>
    <property type="match status" value="1"/>
</dbReference>
<evidence type="ECO:0000256" key="2">
    <source>
        <dbReference type="ARBA" id="ARBA00023316"/>
    </source>
</evidence>
<evidence type="ECO:0000256" key="5">
    <source>
        <dbReference type="SAM" id="MobiDB-lite"/>
    </source>
</evidence>
<dbReference type="InterPro" id="IPR012997">
    <property type="entry name" value="RplA"/>
</dbReference>
<dbReference type="EMBL" id="JBBYXI010000002">
    <property type="protein sequence ID" value="MEN3930860.1"/>
    <property type="molecule type" value="Genomic_DNA"/>
</dbReference>
<comment type="function">
    <text evidence="3">Lytic transglycosylase with a strong preference for naked glycan strands that lack stem peptides.</text>
</comment>
<dbReference type="InterPro" id="IPR034718">
    <property type="entry name" value="RlpA"/>
</dbReference>
<protein>
    <recommendedName>
        <fullName evidence="3">Endolytic peptidoglycan transglycosylase RlpA</fullName>
        <ecNumber evidence="3">4.2.2.-</ecNumber>
    </recommendedName>
</protein>
<dbReference type="InterPro" id="IPR009009">
    <property type="entry name" value="RlpA-like_DPBB"/>
</dbReference>
<evidence type="ECO:0000259" key="6">
    <source>
        <dbReference type="Pfam" id="PF03330"/>
    </source>
</evidence>
<dbReference type="EC" id="4.2.2.-" evidence="3"/>
<dbReference type="SUPFAM" id="SSF50685">
    <property type="entry name" value="Barwin-like endoglucanases"/>
    <property type="match status" value="1"/>
</dbReference>
<sequence length="295" mass="31996">MSKVISHPVVKAIGVIAIALTVANCSSGKMNKYGVKASPRVVADGQPVPKGGGRYQVGKPYVVAGRTYYPNENPNYSAVGIASWYGSDFHGRLTANGEVFDKYAIAAAHPTMPLPSYARVTNLENNRSMIVRVNDRGPFHANRVMDVSKTVADALGFKNNGTAKVKVDYVGKASLNGSDDKTLMATLRQDGMPAQLRQAQPTMLANAEPQYVNPVMSQPQQNFQRESQLAFNNTAPIIMGDVPLPPQRPYALGGHMQQNAQMAELYYSEPQKTDDSLEDGPFASMSSEGFKPLKK</sequence>
<dbReference type="HAMAP" id="MF_02071">
    <property type="entry name" value="RlpA"/>
    <property type="match status" value="1"/>
</dbReference>
<proteinExistence type="inferred from homology"/>
<reference evidence="7 8" key="1">
    <citation type="submission" date="2024-04" db="EMBL/GenBank/DDBJ databases">
        <title>A novel species isolated from cricket.</title>
        <authorList>
            <person name="Wang H.-C."/>
        </authorList>
    </citation>
    <scope>NUCLEOTIDE SEQUENCE [LARGE SCALE GENOMIC DNA]</scope>
    <source>
        <strain evidence="7 8">WL0021</strain>
    </source>
</reference>
<gene>
    <name evidence="3" type="primary">rlpA</name>
    <name evidence="7" type="ORF">WJT86_07275</name>
</gene>
<dbReference type="PANTHER" id="PTHR34183:SF1">
    <property type="entry name" value="ENDOLYTIC PEPTIDOGLYCAN TRANSGLYCOSYLASE RLPA"/>
    <property type="match status" value="1"/>
</dbReference>
<accession>A0ABV0BMU4</accession>
<evidence type="ECO:0000313" key="7">
    <source>
        <dbReference type="EMBL" id="MEN3930860.1"/>
    </source>
</evidence>
<feature type="region of interest" description="Disordered" evidence="5">
    <location>
        <begin position="265"/>
        <end position="295"/>
    </location>
</feature>
<keyword evidence="1 3" id="KW-0456">Lyase</keyword>